<dbReference type="Gene3D" id="3.40.190.10">
    <property type="entry name" value="Periplasmic binding protein-like II"/>
    <property type="match status" value="2"/>
</dbReference>
<dbReference type="CDD" id="cd01009">
    <property type="entry name" value="PBP2_YfhD_N"/>
    <property type="match status" value="1"/>
</dbReference>
<reference evidence="7" key="1">
    <citation type="submission" date="2018-02" db="EMBL/GenBank/DDBJ databases">
        <authorList>
            <person name="Clavel T."/>
            <person name="Strowig T."/>
        </authorList>
    </citation>
    <scope>NUCLEOTIDE SEQUENCE [LARGE SCALE GENOMIC DNA]</scope>
    <source>
        <strain evidence="7">DSM 103720</strain>
    </source>
</reference>
<keyword evidence="3" id="KW-0472">Membrane</keyword>
<dbReference type="SMART" id="SM00062">
    <property type="entry name" value="PBPb"/>
    <property type="match status" value="1"/>
</dbReference>
<dbReference type="SUPFAM" id="SSF53850">
    <property type="entry name" value="Periplasmic binding protein-like II"/>
    <property type="match status" value="1"/>
</dbReference>
<name>A0A2V1INL8_9BACT</name>
<proteinExistence type="predicted"/>
<organism evidence="6 7">
    <name type="scientific">Duncaniella muris</name>
    <dbReference type="NCBI Taxonomy" id="2094150"/>
    <lineage>
        <taxon>Bacteria</taxon>
        <taxon>Pseudomonadati</taxon>
        <taxon>Bacteroidota</taxon>
        <taxon>Bacteroidia</taxon>
        <taxon>Bacteroidales</taxon>
        <taxon>Muribaculaceae</taxon>
        <taxon>Duncaniella</taxon>
    </lineage>
</organism>
<dbReference type="RefSeq" id="WP_107031488.1">
    <property type="nucleotide sequence ID" value="NZ_CARREY010000054.1"/>
</dbReference>
<dbReference type="InterPro" id="IPR023346">
    <property type="entry name" value="Lysozyme-like_dom_sf"/>
</dbReference>
<accession>A0A2V1INL8</accession>
<evidence type="ECO:0000259" key="5">
    <source>
        <dbReference type="SMART" id="SM00062"/>
    </source>
</evidence>
<protein>
    <submittedName>
        <fullName evidence="6">Lytic transglycosylase F</fullName>
    </submittedName>
</protein>
<keyword evidence="7" id="KW-1185">Reference proteome</keyword>
<evidence type="ECO:0000313" key="6">
    <source>
        <dbReference type="EMBL" id="PWB03706.1"/>
    </source>
</evidence>
<comment type="subcellular location">
    <subcellularLocation>
        <location evidence="1">Cell outer membrane</location>
        <topology evidence="1">Peripheral membrane protein</topology>
    </subcellularLocation>
</comment>
<evidence type="ECO:0000256" key="2">
    <source>
        <dbReference type="ARBA" id="ARBA00022729"/>
    </source>
</evidence>
<dbReference type="Gene3D" id="1.10.530.10">
    <property type="match status" value="1"/>
</dbReference>
<dbReference type="GeneID" id="82525327"/>
<evidence type="ECO:0000256" key="1">
    <source>
        <dbReference type="ARBA" id="ARBA00004339"/>
    </source>
</evidence>
<sequence>MKNGLKILAPITLVLCLATLYSCGRNGVSGNTTSAAGNHLLPDTLKVVTLYSPEAYFIYKGQEMGYDYELVTSLAVDKDIALKIEIAPTLSRAVEMLDSGLVDLIAYEVPITAEYKDNVVACGPETVTTQVLVQPKKGEAELIDDVTDLVGKDVYVEADSKYEARIRNLNDELGGGINIHTVSRDTMITEDLIAMVSEGSIPLTIVDSDIARINKTYYNDLDITLPLSFEQRAAWAVAPDRAWFGDSINAWLNSDKPREEQAMLLKRYFEMSKNEPGGRYAFNGSRVTPFDHLFKQYAANYGWDWKLLASQAYVESKFDSTAVSWAGARGLMQIMPKTAKGYGQTAKSVMKNDVAIETALKLLKDLDKQLAAKVPDENERKKFVIAAYNSGIAHVYDAINLAKKYGLNPQKWDNNVAKAILWKSNPRYYKDPVVKYGYSRGRETFDYVNRVYRFYNKARIKA</sequence>
<dbReference type="EMBL" id="PUEC01000004">
    <property type="protein sequence ID" value="PWB03706.1"/>
    <property type="molecule type" value="Genomic_DNA"/>
</dbReference>
<dbReference type="InterPro" id="IPR001638">
    <property type="entry name" value="Solute-binding_3/MltF_N"/>
</dbReference>
<dbReference type="Proteomes" id="UP000244905">
    <property type="component" value="Unassembled WGS sequence"/>
</dbReference>
<feature type="signal peptide" evidence="4">
    <location>
        <begin position="1"/>
        <end position="24"/>
    </location>
</feature>
<dbReference type="Pfam" id="PF01464">
    <property type="entry name" value="SLT"/>
    <property type="match status" value="1"/>
</dbReference>
<evidence type="ECO:0000256" key="3">
    <source>
        <dbReference type="ARBA" id="ARBA00023237"/>
    </source>
</evidence>
<dbReference type="CDD" id="cd13403">
    <property type="entry name" value="MLTF-like"/>
    <property type="match status" value="1"/>
</dbReference>
<dbReference type="GO" id="GO:0009279">
    <property type="term" value="C:cell outer membrane"/>
    <property type="evidence" value="ECO:0007669"/>
    <property type="project" value="UniProtKB-SubCell"/>
</dbReference>
<evidence type="ECO:0000256" key="4">
    <source>
        <dbReference type="SAM" id="SignalP"/>
    </source>
</evidence>
<keyword evidence="3" id="KW-0998">Cell outer membrane</keyword>
<dbReference type="Pfam" id="PF00497">
    <property type="entry name" value="SBP_bac_3"/>
    <property type="match status" value="1"/>
</dbReference>
<feature type="chain" id="PRO_5016043222" evidence="4">
    <location>
        <begin position="25"/>
        <end position="462"/>
    </location>
</feature>
<dbReference type="PANTHER" id="PTHR35936:SF32">
    <property type="entry name" value="MEMBRANE-BOUND LYTIC MUREIN TRANSGLYCOSYLASE F"/>
    <property type="match status" value="1"/>
</dbReference>
<dbReference type="InterPro" id="IPR008258">
    <property type="entry name" value="Transglycosylase_SLT_dom_1"/>
</dbReference>
<feature type="domain" description="Solute-binding protein family 3/N-terminal" evidence="5">
    <location>
        <begin position="44"/>
        <end position="272"/>
    </location>
</feature>
<evidence type="ECO:0000313" key="7">
    <source>
        <dbReference type="Proteomes" id="UP000244905"/>
    </source>
</evidence>
<dbReference type="PROSITE" id="PS51257">
    <property type="entry name" value="PROKAR_LIPOPROTEIN"/>
    <property type="match status" value="1"/>
</dbReference>
<comment type="caution">
    <text evidence="6">The sequence shown here is derived from an EMBL/GenBank/DDBJ whole genome shotgun (WGS) entry which is preliminary data.</text>
</comment>
<dbReference type="AlphaFoldDB" id="A0A2V1INL8"/>
<dbReference type="PANTHER" id="PTHR35936">
    <property type="entry name" value="MEMBRANE-BOUND LYTIC MUREIN TRANSGLYCOSYLASE F"/>
    <property type="match status" value="1"/>
</dbReference>
<keyword evidence="2 4" id="KW-0732">Signal</keyword>
<gene>
    <name evidence="6" type="ORF">C5O23_03050</name>
</gene>
<dbReference type="SUPFAM" id="SSF53955">
    <property type="entry name" value="Lysozyme-like"/>
    <property type="match status" value="1"/>
</dbReference>